<gene>
    <name evidence="1" type="ordered locus">MexAM1_META2p1303</name>
</gene>
<dbReference type="RefSeq" id="WP_003595947.1">
    <property type="nucleotide sequence ID" value="NC_012811.1"/>
</dbReference>
<evidence type="ECO:0000313" key="2">
    <source>
        <dbReference type="Proteomes" id="UP000009081"/>
    </source>
</evidence>
<proteinExistence type="predicted"/>
<name>C5B6G1_METEA</name>
<dbReference type="AlphaFoldDB" id="C5B6G1"/>
<sequence>MLHIQANEASTSIASRVGDFIERKTRELLEASRSGDFLLSDEPEFAGLPPAQLSQARDDYERTNGGYPRGWIPVYEVEGVDLSFRPV</sequence>
<keyword evidence="1" id="KW-0614">Plasmid</keyword>
<dbReference type="Proteomes" id="UP000009081">
    <property type="component" value="Plasmid megaplasmid"/>
</dbReference>
<dbReference type="HOGENOM" id="CLU_2479767_0_0_5"/>
<geneLocation type="plasmid" evidence="1 2">
    <name>megaplasmid</name>
</geneLocation>
<dbReference type="EMBL" id="CP001511">
    <property type="protein sequence ID" value="ACS44043.1"/>
    <property type="molecule type" value="Genomic_DNA"/>
</dbReference>
<accession>C5B6G1</accession>
<evidence type="ECO:0000313" key="1">
    <source>
        <dbReference type="EMBL" id="ACS44043.1"/>
    </source>
</evidence>
<keyword evidence="2" id="KW-1185">Reference proteome</keyword>
<dbReference type="KEGG" id="mea:Mex_2p1303"/>
<organism evidence="1 2">
    <name type="scientific">Methylorubrum extorquens (strain ATCC 14718 / DSM 1338 / JCM 2805 / NCIMB 9133 / AM1)</name>
    <name type="common">Methylobacterium extorquens</name>
    <dbReference type="NCBI Taxonomy" id="272630"/>
    <lineage>
        <taxon>Bacteria</taxon>
        <taxon>Pseudomonadati</taxon>
        <taxon>Pseudomonadota</taxon>
        <taxon>Alphaproteobacteria</taxon>
        <taxon>Hyphomicrobiales</taxon>
        <taxon>Methylobacteriaceae</taxon>
        <taxon>Methylorubrum</taxon>
    </lineage>
</organism>
<reference evidence="1 2" key="1">
    <citation type="journal article" date="2009" name="PLoS ONE">
        <title>Methylobacterium genome sequences: a reference blueprint to investigate microbial metabolism of C1 compounds from natural and industrial sources.</title>
        <authorList>
            <person name="Vuilleumier S."/>
            <person name="Chistoserdova L."/>
            <person name="Lee M.-C."/>
            <person name="Bringel F."/>
            <person name="Lajus A."/>
            <person name="Zhou Y."/>
            <person name="Gourion B."/>
            <person name="Barbe V."/>
            <person name="Chang J."/>
            <person name="Cruveiller S."/>
            <person name="Dossat C."/>
            <person name="Gillett W."/>
            <person name="Gruffaz C."/>
            <person name="Haugen E."/>
            <person name="Hourcade E."/>
            <person name="Levy R."/>
            <person name="Mangenot S."/>
            <person name="Muller E."/>
            <person name="Nadalig T."/>
            <person name="Pagni M."/>
            <person name="Penny C."/>
            <person name="Peyraud R."/>
            <person name="Robinson D.G."/>
            <person name="Roche D."/>
            <person name="Rouy Z."/>
            <person name="Saenampechek C."/>
            <person name="Salvignol G."/>
            <person name="Vallenet D."/>
            <person name="Wu Z."/>
            <person name="Marx C.J."/>
            <person name="Vorholt J.A."/>
            <person name="Olson M.V."/>
            <person name="Kaul R."/>
            <person name="Weissenbach J."/>
            <person name="Medigue C."/>
            <person name="Lidstrom M.E."/>
        </authorList>
    </citation>
    <scope>NUCLEOTIDE SEQUENCE [LARGE SCALE GENOMIC DNA]</scope>
    <source>
        <strain evidence="2">ATCC 14718 / DSM 1338 / JCM 2805 / NCIMB 9133 / AM1</strain>
    </source>
</reference>
<protein>
    <submittedName>
        <fullName evidence="1">Uncharacterized protein</fullName>
    </submittedName>
</protein>